<evidence type="ECO:0000313" key="2">
    <source>
        <dbReference type="EMBL" id="MCT2561775.1"/>
    </source>
</evidence>
<dbReference type="PROSITE" id="PS50943">
    <property type="entry name" value="HTH_CROC1"/>
    <property type="match status" value="1"/>
</dbReference>
<dbReference type="Gene3D" id="1.10.260.40">
    <property type="entry name" value="lambda repressor-like DNA-binding domains"/>
    <property type="match status" value="1"/>
</dbReference>
<dbReference type="CDD" id="cd00093">
    <property type="entry name" value="HTH_XRE"/>
    <property type="match status" value="1"/>
</dbReference>
<reference evidence="2 3" key="1">
    <citation type="submission" date="2022-09" db="EMBL/GenBank/DDBJ databases">
        <title>Chryseobacterium oleae sp.nov., isolated from the inter-root soil of Pyrola calliantha H. Andr. in Tibet.</title>
        <authorList>
            <person name="Li Z."/>
        </authorList>
    </citation>
    <scope>NUCLEOTIDE SEQUENCE [LARGE SCALE GENOMIC DNA]</scope>
    <source>
        <strain evidence="3">pc1-10</strain>
    </source>
</reference>
<dbReference type="SUPFAM" id="SSF47413">
    <property type="entry name" value="lambda repressor-like DNA-binding domains"/>
    <property type="match status" value="1"/>
</dbReference>
<protein>
    <submittedName>
        <fullName evidence="2">Helix-turn-helix domain-containing protein</fullName>
    </submittedName>
</protein>
<gene>
    <name evidence="2" type="ORF">N0B48_07760</name>
</gene>
<evidence type="ECO:0000259" key="1">
    <source>
        <dbReference type="PROSITE" id="PS50943"/>
    </source>
</evidence>
<dbReference type="EMBL" id="JAOAMU010000002">
    <property type="protein sequence ID" value="MCT2561775.1"/>
    <property type="molecule type" value="Genomic_DNA"/>
</dbReference>
<name>A0ABT2ITV9_9FLAO</name>
<feature type="domain" description="HTH cro/C1-type" evidence="1">
    <location>
        <begin position="13"/>
        <end position="69"/>
    </location>
</feature>
<sequence>MLSPIEQYVVDYVIRLRIKNNLTQADIGVIINTKGSFVSNVENITNRAKYNLDHINALADHFDVAPRDFLPKKAFAVIDDQKD</sequence>
<dbReference type="Proteomes" id="UP001525566">
    <property type="component" value="Unassembled WGS sequence"/>
</dbReference>
<accession>A0ABT2ITV9</accession>
<keyword evidence="3" id="KW-1185">Reference proteome</keyword>
<dbReference type="InterPro" id="IPR001387">
    <property type="entry name" value="Cro/C1-type_HTH"/>
</dbReference>
<proteinExistence type="predicted"/>
<organism evidence="2 3">
    <name type="scientific">Chryseobacterium herbae</name>
    <dbReference type="NCBI Taxonomy" id="2976476"/>
    <lineage>
        <taxon>Bacteria</taxon>
        <taxon>Pseudomonadati</taxon>
        <taxon>Bacteroidota</taxon>
        <taxon>Flavobacteriia</taxon>
        <taxon>Flavobacteriales</taxon>
        <taxon>Weeksellaceae</taxon>
        <taxon>Chryseobacterium group</taxon>
        <taxon>Chryseobacterium</taxon>
    </lineage>
</organism>
<evidence type="ECO:0000313" key="3">
    <source>
        <dbReference type="Proteomes" id="UP001525566"/>
    </source>
</evidence>
<comment type="caution">
    <text evidence="2">The sequence shown here is derived from an EMBL/GenBank/DDBJ whole genome shotgun (WGS) entry which is preliminary data.</text>
</comment>
<dbReference type="InterPro" id="IPR010982">
    <property type="entry name" value="Lambda_DNA-bd_dom_sf"/>
</dbReference>